<dbReference type="Proteomes" id="UP000053989">
    <property type="component" value="Unassembled WGS sequence"/>
</dbReference>
<protein>
    <submittedName>
        <fullName evidence="1">Uncharacterized protein</fullName>
    </submittedName>
</protein>
<organism evidence="1 2">
    <name type="scientific">Scleroderma citrinum Foug A</name>
    <dbReference type="NCBI Taxonomy" id="1036808"/>
    <lineage>
        <taxon>Eukaryota</taxon>
        <taxon>Fungi</taxon>
        <taxon>Dikarya</taxon>
        <taxon>Basidiomycota</taxon>
        <taxon>Agaricomycotina</taxon>
        <taxon>Agaricomycetes</taxon>
        <taxon>Agaricomycetidae</taxon>
        <taxon>Boletales</taxon>
        <taxon>Sclerodermatineae</taxon>
        <taxon>Sclerodermataceae</taxon>
        <taxon>Scleroderma</taxon>
    </lineage>
</organism>
<reference evidence="1 2" key="1">
    <citation type="submission" date="2014-04" db="EMBL/GenBank/DDBJ databases">
        <authorList>
            <consortium name="DOE Joint Genome Institute"/>
            <person name="Kuo A."/>
            <person name="Kohler A."/>
            <person name="Nagy L.G."/>
            <person name="Floudas D."/>
            <person name="Copeland A."/>
            <person name="Barry K.W."/>
            <person name="Cichocki N."/>
            <person name="Veneault-Fourrey C."/>
            <person name="LaButti K."/>
            <person name="Lindquist E.A."/>
            <person name="Lipzen A."/>
            <person name="Lundell T."/>
            <person name="Morin E."/>
            <person name="Murat C."/>
            <person name="Sun H."/>
            <person name="Tunlid A."/>
            <person name="Henrissat B."/>
            <person name="Grigoriev I.V."/>
            <person name="Hibbett D.S."/>
            <person name="Martin F."/>
            <person name="Nordberg H.P."/>
            <person name="Cantor M.N."/>
            <person name="Hua S.X."/>
        </authorList>
    </citation>
    <scope>NUCLEOTIDE SEQUENCE [LARGE SCALE GENOMIC DNA]</scope>
    <source>
        <strain evidence="1 2">Foug A</strain>
    </source>
</reference>
<proteinExistence type="predicted"/>
<sequence>MEAGASFFVIDPSQEGRHWEAARPPVKLQEARHKDVRGGSPGLAAINYALVTKATERDGLANDSGTGGHCCVTEAETAKDA</sequence>
<accession>A0A0C3DT14</accession>
<dbReference type="InParanoid" id="A0A0C3DT14"/>
<name>A0A0C3DT14_9AGAM</name>
<dbReference type="HOGENOM" id="CLU_2575276_0_0_1"/>
<evidence type="ECO:0000313" key="1">
    <source>
        <dbReference type="EMBL" id="KIM59344.1"/>
    </source>
</evidence>
<gene>
    <name evidence="1" type="ORF">SCLCIDRAFT_1217909</name>
</gene>
<dbReference type="AlphaFoldDB" id="A0A0C3DT14"/>
<evidence type="ECO:0000313" key="2">
    <source>
        <dbReference type="Proteomes" id="UP000053989"/>
    </source>
</evidence>
<dbReference type="EMBL" id="KN822075">
    <property type="protein sequence ID" value="KIM59344.1"/>
    <property type="molecule type" value="Genomic_DNA"/>
</dbReference>
<keyword evidence="2" id="KW-1185">Reference proteome</keyword>
<reference evidence="2" key="2">
    <citation type="submission" date="2015-01" db="EMBL/GenBank/DDBJ databases">
        <title>Evolutionary Origins and Diversification of the Mycorrhizal Mutualists.</title>
        <authorList>
            <consortium name="DOE Joint Genome Institute"/>
            <consortium name="Mycorrhizal Genomics Consortium"/>
            <person name="Kohler A."/>
            <person name="Kuo A."/>
            <person name="Nagy L.G."/>
            <person name="Floudas D."/>
            <person name="Copeland A."/>
            <person name="Barry K.W."/>
            <person name="Cichocki N."/>
            <person name="Veneault-Fourrey C."/>
            <person name="LaButti K."/>
            <person name="Lindquist E.A."/>
            <person name="Lipzen A."/>
            <person name="Lundell T."/>
            <person name="Morin E."/>
            <person name="Murat C."/>
            <person name="Riley R."/>
            <person name="Ohm R."/>
            <person name="Sun H."/>
            <person name="Tunlid A."/>
            <person name="Henrissat B."/>
            <person name="Grigoriev I.V."/>
            <person name="Hibbett D.S."/>
            <person name="Martin F."/>
        </authorList>
    </citation>
    <scope>NUCLEOTIDE SEQUENCE [LARGE SCALE GENOMIC DNA]</scope>
    <source>
        <strain evidence="2">Foug A</strain>
    </source>
</reference>